<dbReference type="EMBL" id="JACEIB010000001">
    <property type="protein sequence ID" value="MBA2932932.1"/>
    <property type="molecule type" value="Genomic_DNA"/>
</dbReference>
<evidence type="ECO:0000313" key="9">
    <source>
        <dbReference type="EMBL" id="MBA2932932.1"/>
    </source>
</evidence>
<comment type="subcellular location">
    <subcellularLocation>
        <location evidence="1 7">Bacterial flagellum basal body</location>
    </subcellularLocation>
</comment>
<keyword evidence="9" id="KW-0966">Cell projection</keyword>
<gene>
    <name evidence="9" type="primary">flgB</name>
    <name evidence="9" type="ORF">HZF05_02365</name>
</gene>
<dbReference type="PANTHER" id="PTHR30435">
    <property type="entry name" value="FLAGELLAR PROTEIN"/>
    <property type="match status" value="1"/>
</dbReference>
<evidence type="ECO:0000256" key="3">
    <source>
        <dbReference type="ARBA" id="ARBA00014376"/>
    </source>
</evidence>
<dbReference type="GO" id="GO:0071978">
    <property type="term" value="P:bacterial-type flagellum-dependent swarming motility"/>
    <property type="evidence" value="ECO:0007669"/>
    <property type="project" value="TreeGrafter"/>
</dbReference>
<accession>A0A838L334</accession>
<keyword evidence="10" id="KW-1185">Reference proteome</keyword>
<dbReference type="NCBIfam" id="TIGR01396">
    <property type="entry name" value="FlgB"/>
    <property type="match status" value="1"/>
</dbReference>
<dbReference type="AlphaFoldDB" id="A0A838L334"/>
<evidence type="ECO:0000256" key="1">
    <source>
        <dbReference type="ARBA" id="ARBA00004117"/>
    </source>
</evidence>
<keyword evidence="9" id="KW-0969">Cilium</keyword>
<name>A0A838L334_9SPHN</name>
<keyword evidence="9" id="KW-0282">Flagellum</keyword>
<evidence type="ECO:0000256" key="4">
    <source>
        <dbReference type="ARBA" id="ARBA00023143"/>
    </source>
</evidence>
<proteinExistence type="inferred from homology"/>
<keyword evidence="4 7" id="KW-0975">Bacterial flagellum</keyword>
<sequence>MGSDDALFGIHGTALQIRSQRMSMLASNIANAATPGFKARDIDFNKALDAATGQQAGSVDDAVEGNVGYRVPVESSLNGNTVELPVEQTQFAENAVQYKTTLQFLQGRVDTVMQALKGDQ</sequence>
<evidence type="ECO:0000256" key="6">
    <source>
        <dbReference type="ARBA" id="ARBA00026072"/>
    </source>
</evidence>
<comment type="function">
    <text evidence="5 7">Structural component of flagellum, the bacterial motility apparatus. Part of the rod structure of flagellar basal body.</text>
</comment>
<dbReference type="GO" id="GO:0030694">
    <property type="term" value="C:bacterial-type flagellum basal body, rod"/>
    <property type="evidence" value="ECO:0007669"/>
    <property type="project" value="InterPro"/>
</dbReference>
<comment type="caution">
    <text evidence="9">The sequence shown here is derived from an EMBL/GenBank/DDBJ whole genome shotgun (WGS) entry which is preliminary data.</text>
</comment>
<dbReference type="Proteomes" id="UP000570166">
    <property type="component" value="Unassembled WGS sequence"/>
</dbReference>
<organism evidence="9 10">
    <name type="scientific">Sphingomonas chungangi</name>
    <dbReference type="NCBI Taxonomy" id="2683589"/>
    <lineage>
        <taxon>Bacteria</taxon>
        <taxon>Pseudomonadati</taxon>
        <taxon>Pseudomonadota</taxon>
        <taxon>Alphaproteobacteria</taxon>
        <taxon>Sphingomonadales</taxon>
        <taxon>Sphingomonadaceae</taxon>
        <taxon>Sphingomonas</taxon>
    </lineage>
</organism>
<protein>
    <recommendedName>
        <fullName evidence="3 7">Flagellar basal body rod protein FlgB</fullName>
    </recommendedName>
</protein>
<dbReference type="PIRSF" id="PIRSF002889">
    <property type="entry name" value="Rod_FlgB"/>
    <property type="match status" value="1"/>
</dbReference>
<comment type="subunit">
    <text evidence="6">The basal body constitutes a major portion of the flagellar organelle and consists of a number of rings mounted on a central rod. In Gram-negative bacteria, at least four rings, L, P, S and M are present, whereas Gram-positive bacteria lack the L and P rings. The rod consists of about 26 subunits of FlgG in the distal portion, and FlgB, FlgC and FlgF build up the proximal portion of the rod with about 6 subunits each. Rod assembly occurs by export via the flagellum-specific pathway of its constituent proteins and by their incorporation into the rod structure in the probable order of FlgB, FlgC, FlgF and FlgG. Another protein, FliE, also assembles onto the stable rod structure.</text>
</comment>
<feature type="domain" description="Flagellar basal body rod protein N-terminal" evidence="8">
    <location>
        <begin position="10"/>
        <end position="38"/>
    </location>
</feature>
<dbReference type="PROSITE" id="PS00588">
    <property type="entry name" value="FLAGELLA_BB_ROD"/>
    <property type="match status" value="1"/>
</dbReference>
<dbReference type="Pfam" id="PF00460">
    <property type="entry name" value="Flg_bb_rod"/>
    <property type="match status" value="1"/>
</dbReference>
<evidence type="ECO:0000313" key="10">
    <source>
        <dbReference type="Proteomes" id="UP000570166"/>
    </source>
</evidence>
<evidence type="ECO:0000259" key="8">
    <source>
        <dbReference type="Pfam" id="PF00460"/>
    </source>
</evidence>
<evidence type="ECO:0000256" key="2">
    <source>
        <dbReference type="ARBA" id="ARBA00009677"/>
    </source>
</evidence>
<evidence type="ECO:0000256" key="5">
    <source>
        <dbReference type="ARBA" id="ARBA00024934"/>
    </source>
</evidence>
<comment type="similarity">
    <text evidence="2 7">Belongs to the flagella basal body rod proteins family.</text>
</comment>
<dbReference type="RefSeq" id="WP_160365005.1">
    <property type="nucleotide sequence ID" value="NZ_JACEIB010000001.1"/>
</dbReference>
<dbReference type="PANTHER" id="PTHR30435:SF12">
    <property type="entry name" value="FLAGELLAR BASAL BODY ROD PROTEIN FLGB"/>
    <property type="match status" value="1"/>
</dbReference>
<dbReference type="InterPro" id="IPR006300">
    <property type="entry name" value="FlgB"/>
</dbReference>
<evidence type="ECO:0000256" key="7">
    <source>
        <dbReference type="PIRNR" id="PIRNR002889"/>
    </source>
</evidence>
<dbReference type="InterPro" id="IPR019776">
    <property type="entry name" value="Flagellar_basal_body_rod_CS"/>
</dbReference>
<dbReference type="InterPro" id="IPR001444">
    <property type="entry name" value="Flag_bb_rod_N"/>
</dbReference>
<reference evidence="9 10" key="1">
    <citation type="submission" date="2020-07" db="EMBL/GenBank/DDBJ databases">
        <authorList>
            <person name="Sun Q."/>
        </authorList>
    </citation>
    <scope>NUCLEOTIDE SEQUENCE [LARGE SCALE GENOMIC DNA]</scope>
    <source>
        <strain evidence="9 10">CGMCC 1.13654</strain>
    </source>
</reference>